<dbReference type="STRING" id="1936003.STSP2_02718"/>
<protein>
    <submittedName>
        <fullName evidence="1">Uncharacterized protein</fullName>
    </submittedName>
</protein>
<organism evidence="1 2">
    <name type="scientific">Anaerohalosphaera lusitana</name>
    <dbReference type="NCBI Taxonomy" id="1936003"/>
    <lineage>
        <taxon>Bacteria</taxon>
        <taxon>Pseudomonadati</taxon>
        <taxon>Planctomycetota</taxon>
        <taxon>Phycisphaerae</taxon>
        <taxon>Sedimentisphaerales</taxon>
        <taxon>Anaerohalosphaeraceae</taxon>
        <taxon>Anaerohalosphaera</taxon>
    </lineage>
</organism>
<dbReference type="AlphaFoldDB" id="A0A1U9NP01"/>
<sequence length="116" mass="13490">MHKQYHGKTWKIRSAKRYPQARNHIIIGRVVDTTEAFIRIKCRTFHFGRTVTSAKDIDIGPNMTRIVPWNSIEIVNELPDSFDYASAELILDSKGRVALKDHNYLSPLCSRSEQRY</sequence>
<reference evidence="2" key="1">
    <citation type="submission" date="2017-02" db="EMBL/GenBank/DDBJ databases">
        <title>Comparative genomics and description of representatives of a novel lineage of planctomycetes thriving in anoxic sediments.</title>
        <authorList>
            <person name="Spring S."/>
            <person name="Bunk B."/>
            <person name="Sproer C."/>
        </authorList>
    </citation>
    <scope>NUCLEOTIDE SEQUENCE [LARGE SCALE GENOMIC DNA]</scope>
    <source>
        <strain evidence="2">ST-NAGAB-D1</strain>
    </source>
</reference>
<name>A0A1U9NP01_9BACT</name>
<evidence type="ECO:0000313" key="1">
    <source>
        <dbReference type="EMBL" id="AQT69527.1"/>
    </source>
</evidence>
<dbReference type="OrthoDB" id="286764at2"/>
<evidence type="ECO:0000313" key="2">
    <source>
        <dbReference type="Proteomes" id="UP000189674"/>
    </source>
</evidence>
<dbReference type="EMBL" id="CP019791">
    <property type="protein sequence ID" value="AQT69527.1"/>
    <property type="molecule type" value="Genomic_DNA"/>
</dbReference>
<keyword evidence="2" id="KW-1185">Reference proteome</keyword>
<accession>A0A1U9NP01</accession>
<proteinExistence type="predicted"/>
<dbReference type="Proteomes" id="UP000189674">
    <property type="component" value="Chromosome"/>
</dbReference>
<gene>
    <name evidence="1" type="ORF">STSP2_02718</name>
</gene>
<dbReference type="KEGG" id="alus:STSP2_02718"/>
<dbReference type="RefSeq" id="WP_146663206.1">
    <property type="nucleotide sequence ID" value="NZ_CP019791.1"/>
</dbReference>